<reference evidence="1 2" key="1">
    <citation type="submission" date="2015-12" db="EMBL/GenBank/DDBJ databases">
        <title>Diversity of Burkholderia near neighbor genomes.</title>
        <authorList>
            <person name="Sahl J."/>
            <person name="Wagner D."/>
            <person name="Keim P."/>
        </authorList>
    </citation>
    <scope>NUCLEOTIDE SEQUENCE [LARGE SCALE GENOMIC DNA]</scope>
    <source>
        <strain evidence="1 2">BDU8</strain>
    </source>
</reference>
<dbReference type="Gene3D" id="3.20.20.80">
    <property type="entry name" value="Glycosidases"/>
    <property type="match status" value="1"/>
</dbReference>
<proteinExistence type="predicted"/>
<dbReference type="EMBL" id="CP013388">
    <property type="protein sequence ID" value="AOJ06669.1"/>
    <property type="molecule type" value="Genomic_DNA"/>
</dbReference>
<dbReference type="Proteomes" id="UP000067711">
    <property type="component" value="Chromosome 2"/>
</dbReference>
<gene>
    <name evidence="1" type="ORF">WS71_04560</name>
</gene>
<organism evidence="1 2">
    <name type="scientific">Burkholderia mayonis</name>
    <dbReference type="NCBI Taxonomy" id="1385591"/>
    <lineage>
        <taxon>Bacteria</taxon>
        <taxon>Pseudomonadati</taxon>
        <taxon>Pseudomonadota</taxon>
        <taxon>Betaproteobacteria</taxon>
        <taxon>Burkholderiales</taxon>
        <taxon>Burkholderiaceae</taxon>
        <taxon>Burkholderia</taxon>
        <taxon>pseudomallei group</taxon>
    </lineage>
</organism>
<protein>
    <submittedName>
        <fullName evidence="1">Uncharacterized protein</fullName>
    </submittedName>
</protein>
<evidence type="ECO:0000313" key="1">
    <source>
        <dbReference type="EMBL" id="AOJ06669.1"/>
    </source>
</evidence>
<accession>A0A1B4FSM9</accession>
<evidence type="ECO:0000313" key="2">
    <source>
        <dbReference type="Proteomes" id="UP000067711"/>
    </source>
</evidence>
<name>A0A1B4FSM9_9BURK</name>
<sequence length="387" mass="44594">MAGVHTTFYWTSANSIFEQHLFQHHRDSFVPFQFVLDTPQSQYGHDSVTWNFGFDNLGVQKRDGLQRVVRLDKRYVEEMGWLSKATDPSLVFIYSWNEPFEGSMLIPTEHWDDTKARLAKEFIQRLRSSTEASMPRTLLIVDDLADNWSTRKGDWHLTILREMLHYSMRRFAPQSDVRVPAEITPELLDKYPYIIDASSQKSTDVSKWLMQRMDTHYIMVFDPLASTTGDPLAANFGRLDQSPNINGEVEFVGVPGTLFVRDDVNQVRACSECKVSLSIDLPSSTSATPLVVQKSNDVWVNAYTSDERVLAPAFEAFYGHPMDISIMYGEGFASQRLEIDAKTKKVTYNRLERKSVDGHWEIPAEIDWYRMPPEVNENDYKFIFGLD</sequence>
<dbReference type="AlphaFoldDB" id="A0A1B4FSM9"/>